<reference evidence="7" key="1">
    <citation type="submission" date="2015-11" db="EMBL/GenBank/DDBJ databases">
        <authorList>
            <person name="Varghese N."/>
        </authorList>
    </citation>
    <scope>NUCLEOTIDE SEQUENCE [LARGE SCALE GENOMIC DNA]</scope>
    <source>
        <strain evidence="7">DSM 45899</strain>
    </source>
</reference>
<dbReference type="SUPFAM" id="SSF52540">
    <property type="entry name" value="P-loop containing nucleoside triphosphate hydrolases"/>
    <property type="match status" value="2"/>
</dbReference>
<dbReference type="EMBL" id="FAOZ01000006">
    <property type="protein sequence ID" value="CUU56053.1"/>
    <property type="molecule type" value="Genomic_DNA"/>
</dbReference>
<feature type="compositionally biased region" description="Gly residues" evidence="4">
    <location>
        <begin position="662"/>
        <end position="697"/>
    </location>
</feature>
<feature type="region of interest" description="Disordered" evidence="4">
    <location>
        <begin position="165"/>
        <end position="184"/>
    </location>
</feature>
<dbReference type="InterPro" id="IPR003593">
    <property type="entry name" value="AAA+_ATPase"/>
</dbReference>
<dbReference type="Gene3D" id="1.10.8.60">
    <property type="match status" value="2"/>
</dbReference>
<keyword evidence="7" id="KW-1185">Reference proteome</keyword>
<sequence length="1266" mass="129730">MIAGVLSVSATDEDCLRGLARALLVAAPGDTVAVRPGVYREALVFTRDVILVAEEGPGTVVVEVPPGSALQCAGGDVRLDGLRLRGGDEYLPLVQVTGGRLTLENCDVDASAAALLHVHEGWARVHASRMVNPTGSGLVAEGGHAELTEVEISVGGGAADADVDAAGNGNGRGGSSGAGGAGAGTTGAGNAGAGNAVVLVGGTGHLLRSCSIAVANGVGVLAAGTIDPLLERCWIDAGNGVGVVAHAGSRLRMTDTRLARGVVGVHAADQARPTFERCELRGMAGHALMTLDQAAPTFVDCLVEAPAGHGLHAAGRSTPVLQGCVVRGSGAAGLVAIEAARPEVTGGEIASCGDAGALLIARSAALFDGTAVHGSPSGLVIEDAAAPRLRGLDITDVNHGVRATGGDGYLEESRIAGARRSGLDLAGDAHLQVRNLQVAGCRIGVEIRERAAPHLAAVDVDGAREVGILVREAAHPLMAGARVHGTRGPGLVLAPGSGASITDVDLAANEGPGLLVETNGEVSVVGGVARGNGGGGVEVTCQTSNLHVSGIDTGHNNIPVSFTTAPGGGWAPTPGGQPGVRPGGLAAPPGDVAGIPDRSVFDGPPPASPPGRRPAGGAPAGAEPPISRTADGPYPSDGSPRRDDPPHDRTAQSDPSDVNAAGGAGSGLGGGGGLRGGGGTDGGPGAGSGGPGNGSGTGDSDSGSARASGDQPSDQVTALLAELDALVGLEGVKREVATLVGLHQIARRRRQARLHAPPTMSRHVVFAGPPGTGKTTVARLFGKILAALGVLETGQLVEVARADLVAEHVGGTAVRTTAKFEEAVGGILFIDEAYTLAPSDGSHDFGREAIDTLVKLMEDRRDEVVVIVAGYSPQMRSFLAANPGLQSRFSRTIEFDSYTSAELVTIVERLCRDHHYALEYETREAMHRHFDKVPRTETFGNARAARQLFETMLGRQAYRLARTPDAPDLELARLLPEDLGDTVGPQAEDAAAERNRVVESLLRRLHAMTGLAEVKREVSDLVDLLASVQARADAGLPAPAVSRHLVFAGPPGTGKTTVARLYGELLAAMGVLRTGQLVEVARADLVGRYVGHTAAKTAEVFDSARGGVLFIDEAYALSARGDGADFGREAIDTLVKLMEDHRDDVVVIAAGYTADMEQFLASNAGLASRFSHRIRFSSYSADELVAIFESLAQASGYQPHGGTLQALREHFDGLRRDEAFGNGRYARQMLDRIITRQASRLRRMPAPTVDDLQQLLPGDVAAALLR</sequence>
<dbReference type="PRINTS" id="PR00819">
    <property type="entry name" value="CBXCFQXSUPER"/>
</dbReference>
<feature type="domain" description="AAA+ ATPase" evidence="5">
    <location>
        <begin position="760"/>
        <end position="899"/>
    </location>
</feature>
<evidence type="ECO:0000256" key="3">
    <source>
        <dbReference type="ARBA" id="ARBA00022840"/>
    </source>
</evidence>
<dbReference type="SMART" id="SM00382">
    <property type="entry name" value="AAA"/>
    <property type="match status" value="2"/>
</dbReference>
<name>A0A0S4QK85_9ACTN</name>
<gene>
    <name evidence="6" type="ORF">Ga0074812_106308</name>
</gene>
<dbReference type="FunFam" id="3.40.50.300:FF:000216">
    <property type="entry name" value="Type VII secretion ATPase EccA"/>
    <property type="match status" value="2"/>
</dbReference>
<dbReference type="InterPro" id="IPR012334">
    <property type="entry name" value="Pectin_lyas_fold"/>
</dbReference>
<dbReference type="InterPro" id="IPR041627">
    <property type="entry name" value="AAA_lid_6"/>
</dbReference>
<dbReference type="InterPro" id="IPR006626">
    <property type="entry name" value="PbH1"/>
</dbReference>
<feature type="compositionally biased region" description="Basic and acidic residues" evidence="4">
    <location>
        <begin position="639"/>
        <end position="651"/>
    </location>
</feature>
<dbReference type="InterPro" id="IPR003959">
    <property type="entry name" value="ATPase_AAA_core"/>
</dbReference>
<feature type="compositionally biased region" description="Low complexity" evidence="4">
    <location>
        <begin position="613"/>
        <end position="625"/>
    </location>
</feature>
<organism evidence="6 7">
    <name type="scientific">Parafrankia irregularis</name>
    <dbReference type="NCBI Taxonomy" id="795642"/>
    <lineage>
        <taxon>Bacteria</taxon>
        <taxon>Bacillati</taxon>
        <taxon>Actinomycetota</taxon>
        <taxon>Actinomycetes</taxon>
        <taxon>Frankiales</taxon>
        <taxon>Frankiaceae</taxon>
        <taxon>Parafrankia</taxon>
    </lineage>
</organism>
<feature type="compositionally biased region" description="Low complexity" evidence="4">
    <location>
        <begin position="698"/>
        <end position="710"/>
    </location>
</feature>
<comment type="similarity">
    <text evidence="1">Belongs to the CbxX/CfxQ family.</text>
</comment>
<dbReference type="AlphaFoldDB" id="A0A0S4QK85"/>
<dbReference type="Gene3D" id="2.160.20.10">
    <property type="entry name" value="Single-stranded right-handed beta-helix, Pectin lyase-like"/>
    <property type="match status" value="2"/>
</dbReference>
<keyword evidence="2" id="KW-0547">Nucleotide-binding</keyword>
<protein>
    <submittedName>
        <fullName evidence="6">AAA+-type ATPase, SpoVK/Ycf46/Vps4 family</fullName>
    </submittedName>
</protein>
<feature type="compositionally biased region" description="Pro residues" evidence="4">
    <location>
        <begin position="603"/>
        <end position="612"/>
    </location>
</feature>
<dbReference type="InterPro" id="IPR027417">
    <property type="entry name" value="P-loop_NTPase"/>
</dbReference>
<evidence type="ECO:0000256" key="4">
    <source>
        <dbReference type="SAM" id="MobiDB-lite"/>
    </source>
</evidence>
<evidence type="ECO:0000256" key="1">
    <source>
        <dbReference type="ARBA" id="ARBA00010378"/>
    </source>
</evidence>
<feature type="compositionally biased region" description="Gly residues" evidence="4">
    <location>
        <begin position="566"/>
        <end position="582"/>
    </location>
</feature>
<feature type="compositionally biased region" description="Gly residues" evidence="4">
    <location>
        <begin position="168"/>
        <end position="184"/>
    </location>
</feature>
<dbReference type="PANTHER" id="PTHR43392">
    <property type="entry name" value="AAA-TYPE ATPASE FAMILY PROTEIN / ANKYRIN REPEAT FAMILY PROTEIN"/>
    <property type="match status" value="1"/>
</dbReference>
<dbReference type="Pfam" id="PF17866">
    <property type="entry name" value="AAA_lid_6"/>
    <property type="match status" value="2"/>
</dbReference>
<evidence type="ECO:0000259" key="5">
    <source>
        <dbReference type="SMART" id="SM00382"/>
    </source>
</evidence>
<dbReference type="CDD" id="cd00009">
    <property type="entry name" value="AAA"/>
    <property type="match status" value="2"/>
</dbReference>
<evidence type="ECO:0000313" key="7">
    <source>
        <dbReference type="Proteomes" id="UP000198802"/>
    </source>
</evidence>
<dbReference type="PANTHER" id="PTHR43392:SF2">
    <property type="entry name" value="AAA-TYPE ATPASE FAMILY PROTEIN _ ANKYRIN REPEAT FAMILY PROTEIN"/>
    <property type="match status" value="1"/>
</dbReference>
<evidence type="ECO:0000313" key="6">
    <source>
        <dbReference type="EMBL" id="CUU56053.1"/>
    </source>
</evidence>
<dbReference type="Pfam" id="PF00004">
    <property type="entry name" value="AAA"/>
    <property type="match status" value="2"/>
</dbReference>
<dbReference type="InterPro" id="IPR000641">
    <property type="entry name" value="CbxX/CfxQ"/>
</dbReference>
<proteinExistence type="inferred from homology"/>
<dbReference type="Gene3D" id="3.40.50.300">
    <property type="entry name" value="P-loop containing nucleotide triphosphate hydrolases"/>
    <property type="match status" value="2"/>
</dbReference>
<feature type="region of interest" description="Disordered" evidence="4">
    <location>
        <begin position="559"/>
        <end position="713"/>
    </location>
</feature>
<dbReference type="InterPro" id="IPR039448">
    <property type="entry name" value="Beta_helix"/>
</dbReference>
<keyword evidence="3" id="KW-0067">ATP-binding</keyword>
<dbReference type="InterPro" id="IPR011050">
    <property type="entry name" value="Pectin_lyase_fold/virulence"/>
</dbReference>
<dbReference type="SUPFAM" id="SSF51126">
    <property type="entry name" value="Pectin lyase-like"/>
    <property type="match status" value="3"/>
</dbReference>
<feature type="domain" description="AAA+ ATPase" evidence="5">
    <location>
        <begin position="1041"/>
        <end position="1180"/>
    </location>
</feature>
<dbReference type="GO" id="GO:0005524">
    <property type="term" value="F:ATP binding"/>
    <property type="evidence" value="ECO:0007669"/>
    <property type="project" value="UniProtKB-KW"/>
</dbReference>
<accession>A0A0S4QK85</accession>
<dbReference type="SMART" id="SM00710">
    <property type="entry name" value="PbH1"/>
    <property type="match status" value="8"/>
</dbReference>
<dbReference type="Proteomes" id="UP000198802">
    <property type="component" value="Unassembled WGS sequence"/>
</dbReference>
<dbReference type="RefSeq" id="WP_091275509.1">
    <property type="nucleotide sequence ID" value="NZ_FAOZ01000006.1"/>
</dbReference>
<dbReference type="GO" id="GO:0016887">
    <property type="term" value="F:ATP hydrolysis activity"/>
    <property type="evidence" value="ECO:0007669"/>
    <property type="project" value="InterPro"/>
</dbReference>
<evidence type="ECO:0000256" key="2">
    <source>
        <dbReference type="ARBA" id="ARBA00022741"/>
    </source>
</evidence>
<dbReference type="InterPro" id="IPR050773">
    <property type="entry name" value="CbxX/CfxQ_RuBisCO_ESX"/>
</dbReference>
<dbReference type="Pfam" id="PF13229">
    <property type="entry name" value="Beta_helix"/>
    <property type="match status" value="1"/>
</dbReference>